<feature type="transmembrane region" description="Helical" evidence="7">
    <location>
        <begin position="224"/>
        <end position="248"/>
    </location>
</feature>
<feature type="transmembrane region" description="Helical" evidence="7">
    <location>
        <begin position="287"/>
        <end position="308"/>
    </location>
</feature>
<feature type="transmembrane region" description="Helical" evidence="7">
    <location>
        <begin position="131"/>
        <end position="149"/>
    </location>
</feature>
<dbReference type="CDD" id="cd06261">
    <property type="entry name" value="TM_PBP2"/>
    <property type="match status" value="1"/>
</dbReference>
<evidence type="ECO:0000256" key="8">
    <source>
        <dbReference type="SAM" id="MobiDB-lite"/>
    </source>
</evidence>
<evidence type="ECO:0000313" key="11">
    <source>
        <dbReference type="Proteomes" id="UP000272503"/>
    </source>
</evidence>
<dbReference type="PROSITE" id="PS50928">
    <property type="entry name" value="ABC_TM1"/>
    <property type="match status" value="1"/>
</dbReference>
<keyword evidence="2 7" id="KW-0813">Transport</keyword>
<name>A0A3L7AA43_9MICO</name>
<evidence type="ECO:0000256" key="1">
    <source>
        <dbReference type="ARBA" id="ARBA00004651"/>
    </source>
</evidence>
<dbReference type="EMBL" id="RCUX01000003">
    <property type="protein sequence ID" value="RLP77067.1"/>
    <property type="molecule type" value="Genomic_DNA"/>
</dbReference>
<feature type="transmembrane region" description="Helical" evidence="7">
    <location>
        <begin position="98"/>
        <end position="119"/>
    </location>
</feature>
<organism evidence="10 11">
    <name type="scientific">Mycetocola tolaasinivorans</name>
    <dbReference type="NCBI Taxonomy" id="76635"/>
    <lineage>
        <taxon>Bacteria</taxon>
        <taxon>Bacillati</taxon>
        <taxon>Actinomycetota</taxon>
        <taxon>Actinomycetes</taxon>
        <taxon>Micrococcales</taxon>
        <taxon>Microbacteriaceae</taxon>
        <taxon>Mycetocola</taxon>
    </lineage>
</organism>
<feature type="domain" description="ABC transmembrane type-1" evidence="9">
    <location>
        <begin position="94"/>
        <end position="308"/>
    </location>
</feature>
<dbReference type="Gene3D" id="1.10.3720.10">
    <property type="entry name" value="MetI-like"/>
    <property type="match status" value="1"/>
</dbReference>
<keyword evidence="11" id="KW-1185">Reference proteome</keyword>
<comment type="caution">
    <text evidence="10">The sequence shown here is derived from an EMBL/GenBank/DDBJ whole genome shotgun (WGS) entry which is preliminary data.</text>
</comment>
<comment type="subcellular location">
    <subcellularLocation>
        <location evidence="1 7">Cell membrane</location>
        <topology evidence="1 7">Multi-pass membrane protein</topology>
    </subcellularLocation>
</comment>
<dbReference type="SUPFAM" id="SSF161098">
    <property type="entry name" value="MetI-like"/>
    <property type="match status" value="1"/>
</dbReference>
<dbReference type="Pfam" id="PF00528">
    <property type="entry name" value="BPD_transp_1"/>
    <property type="match status" value="1"/>
</dbReference>
<dbReference type="InterPro" id="IPR051393">
    <property type="entry name" value="ABC_transporter_permease"/>
</dbReference>
<dbReference type="GO" id="GO:0055085">
    <property type="term" value="P:transmembrane transport"/>
    <property type="evidence" value="ECO:0007669"/>
    <property type="project" value="InterPro"/>
</dbReference>
<gene>
    <name evidence="10" type="ORF">D9V32_03980</name>
</gene>
<dbReference type="InterPro" id="IPR000515">
    <property type="entry name" value="MetI-like"/>
</dbReference>
<keyword evidence="6 7" id="KW-0472">Membrane</keyword>
<feature type="compositionally biased region" description="Basic and acidic residues" evidence="8">
    <location>
        <begin position="1"/>
        <end position="16"/>
    </location>
</feature>
<evidence type="ECO:0000259" key="9">
    <source>
        <dbReference type="PROSITE" id="PS50928"/>
    </source>
</evidence>
<evidence type="ECO:0000256" key="7">
    <source>
        <dbReference type="RuleBase" id="RU363032"/>
    </source>
</evidence>
<evidence type="ECO:0000256" key="5">
    <source>
        <dbReference type="ARBA" id="ARBA00022989"/>
    </source>
</evidence>
<keyword evidence="4 7" id="KW-0812">Transmembrane</keyword>
<dbReference type="InterPro" id="IPR035906">
    <property type="entry name" value="MetI-like_sf"/>
</dbReference>
<feature type="region of interest" description="Disordered" evidence="8">
    <location>
        <begin position="1"/>
        <end position="27"/>
    </location>
</feature>
<dbReference type="PANTHER" id="PTHR30193">
    <property type="entry name" value="ABC TRANSPORTER PERMEASE PROTEIN"/>
    <property type="match status" value="1"/>
</dbReference>
<keyword evidence="3" id="KW-1003">Cell membrane</keyword>
<dbReference type="GO" id="GO:0005886">
    <property type="term" value="C:plasma membrane"/>
    <property type="evidence" value="ECO:0007669"/>
    <property type="project" value="UniProtKB-SubCell"/>
</dbReference>
<sequence length="333" mass="36257">MRERAAVTGTDREQSRPSRATGPRKRRGASGLLPSGFMWILPALIISVGLIYYSIAYSGFLSFFSWGGGRQHLKPVGLDNYTEIFSDPVFWMAIRNTVIYFVVVFTVQVIGGVLFAAAMHSRVIMANVYKVIIVIPIVVAPATMAPAHIQVWQSDGTLNRILEAIGLGDLAQSWIGQSTTSLLVVILVGCWGSIGFGFILYFGAMTQIDPEMLEAGRIDGAGNFRILFSLVLPNVRSITISLAILNLITALKLFDSVWLITQGGPAHSSEFLGTMIYSETSGASRDLGYASALSIILMLIAVATSIIVQRSSRERAAARPRRGRRAVSEERNV</sequence>
<proteinExistence type="inferred from homology"/>
<keyword evidence="5 7" id="KW-1133">Transmembrane helix</keyword>
<dbReference type="PANTHER" id="PTHR30193:SF37">
    <property type="entry name" value="INNER MEMBRANE ABC TRANSPORTER PERMEASE PROTEIN YCJO"/>
    <property type="match status" value="1"/>
</dbReference>
<evidence type="ECO:0000256" key="3">
    <source>
        <dbReference type="ARBA" id="ARBA00022475"/>
    </source>
</evidence>
<evidence type="ECO:0000256" key="2">
    <source>
        <dbReference type="ARBA" id="ARBA00022448"/>
    </source>
</evidence>
<evidence type="ECO:0000256" key="4">
    <source>
        <dbReference type="ARBA" id="ARBA00022692"/>
    </source>
</evidence>
<dbReference type="OrthoDB" id="5174895at2"/>
<reference evidence="10 11" key="1">
    <citation type="submission" date="2018-10" db="EMBL/GenBank/DDBJ databases">
        <authorList>
            <person name="Li J."/>
        </authorList>
    </citation>
    <scope>NUCLEOTIDE SEQUENCE [LARGE SCALE GENOMIC DNA]</scope>
    <source>
        <strain evidence="10 11">IF 016277</strain>
    </source>
</reference>
<feature type="transmembrane region" description="Helical" evidence="7">
    <location>
        <begin position="182"/>
        <end position="203"/>
    </location>
</feature>
<evidence type="ECO:0000256" key="6">
    <source>
        <dbReference type="ARBA" id="ARBA00023136"/>
    </source>
</evidence>
<dbReference type="AlphaFoldDB" id="A0A3L7AA43"/>
<feature type="transmembrane region" description="Helical" evidence="7">
    <location>
        <begin position="32"/>
        <end position="55"/>
    </location>
</feature>
<comment type="similarity">
    <text evidence="7">Belongs to the binding-protein-dependent transport system permease family.</text>
</comment>
<accession>A0A3L7AA43</accession>
<protein>
    <submittedName>
        <fullName evidence="10">Sugar ABC transporter permease</fullName>
    </submittedName>
</protein>
<evidence type="ECO:0000313" key="10">
    <source>
        <dbReference type="EMBL" id="RLP77067.1"/>
    </source>
</evidence>
<dbReference type="Proteomes" id="UP000272503">
    <property type="component" value="Unassembled WGS sequence"/>
</dbReference>